<dbReference type="PROSITE" id="PS51836">
    <property type="entry name" value="DENN_FNIP12"/>
    <property type="match status" value="1"/>
</dbReference>
<keyword evidence="6" id="KW-1185">Reference proteome</keyword>
<evidence type="ECO:0000313" key="6">
    <source>
        <dbReference type="Proteomes" id="UP001208570"/>
    </source>
</evidence>
<protein>
    <recommendedName>
        <fullName evidence="4">UDENN FNIP1/2-type domain-containing protein</fullName>
    </recommendedName>
</protein>
<comment type="caution">
    <text evidence="5">The sequence shown here is derived from an EMBL/GenBank/DDBJ whole genome shotgun (WGS) entry which is preliminary data.</text>
</comment>
<dbReference type="EMBL" id="JAODUP010000217">
    <property type="protein sequence ID" value="KAK2156257.1"/>
    <property type="molecule type" value="Genomic_DNA"/>
</dbReference>
<dbReference type="PANTHER" id="PTHR21634:SF9">
    <property type="entry name" value="RE13835P"/>
    <property type="match status" value="1"/>
</dbReference>
<accession>A0AAD9JP03</accession>
<dbReference type="GO" id="GO:0005737">
    <property type="term" value="C:cytoplasm"/>
    <property type="evidence" value="ECO:0007669"/>
    <property type="project" value="UniProtKB-SubCell"/>
</dbReference>
<dbReference type="Proteomes" id="UP001208570">
    <property type="component" value="Unassembled WGS sequence"/>
</dbReference>
<feature type="region of interest" description="Disordered" evidence="3">
    <location>
        <begin position="253"/>
        <end position="293"/>
    </location>
</feature>
<evidence type="ECO:0000256" key="1">
    <source>
        <dbReference type="ARBA" id="ARBA00004496"/>
    </source>
</evidence>
<comment type="subcellular location">
    <subcellularLocation>
        <location evidence="1">Cytoplasm</location>
    </subcellularLocation>
</comment>
<feature type="domain" description="UDENN FNIP1/2-type" evidence="4">
    <location>
        <begin position="114"/>
        <end position="391"/>
    </location>
</feature>
<proteinExistence type="predicted"/>
<evidence type="ECO:0000313" key="5">
    <source>
        <dbReference type="EMBL" id="KAK2156257.1"/>
    </source>
</evidence>
<evidence type="ECO:0000259" key="4">
    <source>
        <dbReference type="PROSITE" id="PS51836"/>
    </source>
</evidence>
<evidence type="ECO:0000256" key="3">
    <source>
        <dbReference type="SAM" id="MobiDB-lite"/>
    </source>
</evidence>
<sequence length="391" mass="43947">MFSYDLPNMEKLDKFAVFTKLFQNKKHSHKHNCKWTALDHGKGFVTDLVESVSDLLYVDYLSDDCIVEDYEPVQYWKINKNKFMGSLPENPYHIHHHQWENWLTLEARCSPPNFNTDNVRLVVILRSHNTSCGRVLYDSKSEPRPNTNAQCCKRKGLFKTGRCPEQHGEDVSMPCGKPRPRLASDIKMLEEVMFGSAPMVQKGSSLKVHSMRNPPQLMVTKVFMPASSNKGPSVEHESFDLYSVQSMSVDSLPKHISLPEHPGPTAVAQSVPVDVPMPSKRHSDDTEDSGISASLASSCSSSFTTSGYSPSSSASLSSINSLTRRLLRNQTTSFEYSFAKRLSDESGELLRSSRRPPCLGFGITFTLPEENTDTFRGLVIDCISWKEKLVL</sequence>
<name>A0AAD9JP03_9ANNE</name>
<dbReference type="GO" id="GO:0051087">
    <property type="term" value="F:protein-folding chaperone binding"/>
    <property type="evidence" value="ECO:0007669"/>
    <property type="project" value="TreeGrafter"/>
</dbReference>
<reference evidence="5" key="1">
    <citation type="journal article" date="2023" name="Mol. Biol. Evol.">
        <title>Third-Generation Sequencing Reveals the Adaptive Role of the Epigenome in Three Deep-Sea Polychaetes.</title>
        <authorList>
            <person name="Perez M."/>
            <person name="Aroh O."/>
            <person name="Sun Y."/>
            <person name="Lan Y."/>
            <person name="Juniper S.K."/>
            <person name="Young C.R."/>
            <person name="Angers B."/>
            <person name="Qian P.Y."/>
        </authorList>
    </citation>
    <scope>NUCLEOTIDE SEQUENCE</scope>
    <source>
        <strain evidence="5">P08H-3</strain>
    </source>
</reference>
<dbReference type="GO" id="GO:0042030">
    <property type="term" value="F:ATPase inhibitor activity"/>
    <property type="evidence" value="ECO:0007669"/>
    <property type="project" value="TreeGrafter"/>
</dbReference>
<dbReference type="AlphaFoldDB" id="A0AAD9JP03"/>
<dbReference type="PANTHER" id="PTHR21634">
    <property type="entry name" value="RE13835P"/>
    <property type="match status" value="1"/>
</dbReference>
<organism evidence="5 6">
    <name type="scientific">Paralvinella palmiformis</name>
    <dbReference type="NCBI Taxonomy" id="53620"/>
    <lineage>
        <taxon>Eukaryota</taxon>
        <taxon>Metazoa</taxon>
        <taxon>Spiralia</taxon>
        <taxon>Lophotrochozoa</taxon>
        <taxon>Annelida</taxon>
        <taxon>Polychaeta</taxon>
        <taxon>Sedentaria</taxon>
        <taxon>Canalipalpata</taxon>
        <taxon>Terebellida</taxon>
        <taxon>Terebelliformia</taxon>
        <taxon>Alvinellidae</taxon>
        <taxon>Paralvinella</taxon>
    </lineage>
</organism>
<evidence type="ECO:0000256" key="2">
    <source>
        <dbReference type="ARBA" id="ARBA00022490"/>
    </source>
</evidence>
<dbReference type="Pfam" id="PF14636">
    <property type="entry name" value="FNIP_N"/>
    <property type="match status" value="1"/>
</dbReference>
<dbReference type="InterPro" id="IPR037545">
    <property type="entry name" value="DENN_FNIP1/2"/>
</dbReference>
<gene>
    <name evidence="5" type="ORF">LSH36_217g01016</name>
</gene>
<keyword evidence="2" id="KW-0963">Cytoplasm</keyword>
<dbReference type="InterPro" id="IPR028084">
    <property type="entry name" value="FNIP_N_dom"/>
</dbReference>